<proteinExistence type="inferred from homology"/>
<keyword evidence="6" id="KW-1185">Reference proteome</keyword>
<dbReference type="Pfam" id="PF14432">
    <property type="entry name" value="DYW_deaminase"/>
    <property type="match status" value="1"/>
</dbReference>
<dbReference type="InterPro" id="IPR002885">
    <property type="entry name" value="PPR_rpt"/>
</dbReference>
<dbReference type="PROSITE" id="PS51375">
    <property type="entry name" value="PPR"/>
    <property type="match status" value="3"/>
</dbReference>
<dbReference type="InterPro" id="IPR046960">
    <property type="entry name" value="PPR_At4g14850-like_plant"/>
</dbReference>
<reference evidence="5 6" key="1">
    <citation type="submission" date="2020-09" db="EMBL/GenBank/DDBJ databases">
        <title>De no assembly of potato wild relative species, Solanum commersonii.</title>
        <authorList>
            <person name="Cho K."/>
        </authorList>
    </citation>
    <scope>NUCLEOTIDE SEQUENCE [LARGE SCALE GENOMIC DNA]</scope>
    <source>
        <strain evidence="5">LZ3.2</strain>
        <tissue evidence="5">Leaf</tissue>
    </source>
</reference>
<sequence length="680" mass="76729">MNRTGIRMNRYTNLHRLKLKLVTGNKKITVTIEEKLNLRSGYGDFRAAGEGWNAHEVRRRLALWKEKKEEEEEEEAFLHKLVACEISQPSDFGGEAQHKTGTVPKHENKHGPLTDHLLSGPIMVPRNGEATAVVALLKFSSMEKLQNQNELNLSATLSTGLLHLSLSPTESHYSQDYHRLVCILEACKVSPNLRTTAGAHANIIKLGYGMYPSLISLMVVTYASCDRLNLARQLLVEIPTEYFDAVSANLMIARFMKMGAVDVAKMVFNEVPLRDLVTWNSLIGGYVKNDMCKEALSVFRKMLRSNVEPDGYTFASIITACAKLGAIDHAKWVHHLMTERRIELNYILSSALIDMYSKCGRIEIARGIFDSVERTNVSVWNAMINGLGIHGLALDAIEIFSLMEPENVSPDSITFIGLLTACSHCGLVEEGQNYFQLMKSLYLIQPQLEHYGTMVDLLGRAGLLDEAYTVIKEMPIEPDAVIWRTFLSACRIHKNSEMGEVASTKISHLGSGDYVLLSNIYCSTKKWDNAEKVRCLMKWKGVRKNSGKSWVEVGNVVHQFKAGDQSHPEAELIYRTLKELFHRTKLEGFSSTTELVLMDISDEEKEENLSYHSEKLALAYGILKSSPGTRIQVSKNLRTCPDCHSWMKMVAKVLNREIIVRDRIRFHHFADGYCSCGDYW</sequence>
<dbReference type="FunFam" id="1.25.40.10:FF:000333">
    <property type="entry name" value="Pentatricopeptide repeat-containing protein"/>
    <property type="match status" value="1"/>
</dbReference>
<dbReference type="GO" id="GO:0003723">
    <property type="term" value="F:RNA binding"/>
    <property type="evidence" value="ECO:0007669"/>
    <property type="project" value="InterPro"/>
</dbReference>
<dbReference type="Pfam" id="PF01535">
    <property type="entry name" value="PPR"/>
    <property type="match status" value="2"/>
</dbReference>
<feature type="repeat" description="PPR" evidence="3">
    <location>
        <begin position="310"/>
        <end position="344"/>
    </location>
</feature>
<feature type="repeat" description="PPR" evidence="3">
    <location>
        <begin position="376"/>
        <end position="410"/>
    </location>
</feature>
<comment type="similarity">
    <text evidence="1">Belongs to the PPR family. PCMP-H subfamily.</text>
</comment>
<organism evidence="5 6">
    <name type="scientific">Solanum commersonii</name>
    <name type="common">Commerson's wild potato</name>
    <name type="synonym">Commerson's nightshade</name>
    <dbReference type="NCBI Taxonomy" id="4109"/>
    <lineage>
        <taxon>Eukaryota</taxon>
        <taxon>Viridiplantae</taxon>
        <taxon>Streptophyta</taxon>
        <taxon>Embryophyta</taxon>
        <taxon>Tracheophyta</taxon>
        <taxon>Spermatophyta</taxon>
        <taxon>Magnoliopsida</taxon>
        <taxon>eudicotyledons</taxon>
        <taxon>Gunneridae</taxon>
        <taxon>Pentapetalae</taxon>
        <taxon>asterids</taxon>
        <taxon>lamiids</taxon>
        <taxon>Solanales</taxon>
        <taxon>Solanaceae</taxon>
        <taxon>Solanoideae</taxon>
        <taxon>Solaneae</taxon>
        <taxon>Solanum</taxon>
    </lineage>
</organism>
<dbReference type="Pfam" id="PF13041">
    <property type="entry name" value="PPR_2"/>
    <property type="match status" value="2"/>
</dbReference>
<accession>A0A9J5YR35</accession>
<dbReference type="NCBIfam" id="TIGR00756">
    <property type="entry name" value="PPR"/>
    <property type="match status" value="2"/>
</dbReference>
<dbReference type="FunFam" id="1.25.40.10:FF:000242">
    <property type="entry name" value="Pentatricopeptide repeat-containing protein"/>
    <property type="match status" value="1"/>
</dbReference>
<evidence type="ECO:0000256" key="3">
    <source>
        <dbReference type="PROSITE-ProRule" id="PRU00708"/>
    </source>
</evidence>
<evidence type="ECO:0000313" key="6">
    <source>
        <dbReference type="Proteomes" id="UP000824120"/>
    </source>
</evidence>
<dbReference type="InterPro" id="IPR046848">
    <property type="entry name" value="E_motif"/>
</dbReference>
<name>A0A9J5YR35_SOLCO</name>
<evidence type="ECO:0000259" key="4">
    <source>
        <dbReference type="Pfam" id="PF14432"/>
    </source>
</evidence>
<dbReference type="GO" id="GO:0009451">
    <property type="term" value="P:RNA modification"/>
    <property type="evidence" value="ECO:0007669"/>
    <property type="project" value="InterPro"/>
</dbReference>
<evidence type="ECO:0000256" key="2">
    <source>
        <dbReference type="ARBA" id="ARBA00022737"/>
    </source>
</evidence>
<dbReference type="PANTHER" id="PTHR47926:SF360">
    <property type="entry name" value="PENTATRICOPEPTIDE REPEAT-CONTAINING PROTEIN"/>
    <property type="match status" value="1"/>
</dbReference>
<comment type="caution">
    <text evidence="5">The sequence shown here is derived from an EMBL/GenBank/DDBJ whole genome shotgun (WGS) entry which is preliminary data.</text>
</comment>
<dbReference type="PANTHER" id="PTHR47926">
    <property type="entry name" value="PENTATRICOPEPTIDE REPEAT-CONTAINING PROTEIN"/>
    <property type="match status" value="1"/>
</dbReference>
<evidence type="ECO:0000256" key="1">
    <source>
        <dbReference type="ARBA" id="ARBA00006643"/>
    </source>
</evidence>
<keyword evidence="2" id="KW-0677">Repeat</keyword>
<protein>
    <recommendedName>
        <fullName evidence="4">DYW domain-containing protein</fullName>
    </recommendedName>
</protein>
<feature type="domain" description="DYW" evidence="4">
    <location>
        <begin position="588"/>
        <end position="680"/>
    </location>
</feature>
<dbReference type="GO" id="GO:0008270">
    <property type="term" value="F:zinc ion binding"/>
    <property type="evidence" value="ECO:0007669"/>
    <property type="project" value="InterPro"/>
</dbReference>
<dbReference type="InterPro" id="IPR032867">
    <property type="entry name" value="DYW_dom"/>
</dbReference>
<dbReference type="Pfam" id="PF20431">
    <property type="entry name" value="E_motif"/>
    <property type="match status" value="1"/>
</dbReference>
<dbReference type="AlphaFoldDB" id="A0A9J5YR35"/>
<feature type="repeat" description="PPR" evidence="3">
    <location>
        <begin position="275"/>
        <end position="309"/>
    </location>
</feature>
<dbReference type="Gene3D" id="1.25.40.10">
    <property type="entry name" value="Tetratricopeptide repeat domain"/>
    <property type="match status" value="2"/>
</dbReference>
<dbReference type="OrthoDB" id="185373at2759"/>
<dbReference type="Proteomes" id="UP000824120">
    <property type="component" value="Chromosome 6"/>
</dbReference>
<dbReference type="EMBL" id="JACXVP010000006">
    <property type="protein sequence ID" value="KAG5602160.1"/>
    <property type="molecule type" value="Genomic_DNA"/>
</dbReference>
<gene>
    <name evidence="5" type="ORF">H5410_033530</name>
</gene>
<dbReference type="InterPro" id="IPR011990">
    <property type="entry name" value="TPR-like_helical_dom_sf"/>
</dbReference>
<evidence type="ECO:0000313" key="5">
    <source>
        <dbReference type="EMBL" id="KAG5602160.1"/>
    </source>
</evidence>